<name>A0AAV4W3W9_9ARAC</name>
<accession>A0AAV4W3W9</accession>
<reference evidence="2 3" key="1">
    <citation type="submission" date="2021-06" db="EMBL/GenBank/DDBJ databases">
        <title>Caerostris darwini draft genome.</title>
        <authorList>
            <person name="Kono N."/>
            <person name="Arakawa K."/>
        </authorList>
    </citation>
    <scope>NUCLEOTIDE SEQUENCE [LARGE SCALE GENOMIC DNA]</scope>
</reference>
<dbReference type="EMBL" id="BPLQ01003802">
    <property type="protein sequence ID" value="GIY03367.1"/>
    <property type="molecule type" value="Genomic_DNA"/>
</dbReference>
<gene>
    <name evidence="2" type="ORF">CDAR_292741</name>
    <name evidence="1" type="ORF">CDAR_88841</name>
</gene>
<sequence length="14" mass="1713">MQEANYENLQQDTE</sequence>
<organism evidence="2 3">
    <name type="scientific">Caerostris darwini</name>
    <dbReference type="NCBI Taxonomy" id="1538125"/>
    <lineage>
        <taxon>Eukaryota</taxon>
        <taxon>Metazoa</taxon>
        <taxon>Ecdysozoa</taxon>
        <taxon>Arthropoda</taxon>
        <taxon>Chelicerata</taxon>
        <taxon>Arachnida</taxon>
        <taxon>Araneae</taxon>
        <taxon>Araneomorphae</taxon>
        <taxon>Entelegynae</taxon>
        <taxon>Araneoidea</taxon>
        <taxon>Araneidae</taxon>
        <taxon>Caerostris</taxon>
    </lineage>
</organism>
<keyword evidence="3" id="KW-1185">Reference proteome</keyword>
<dbReference type="EMBL" id="BPLQ01014086">
    <property type="protein sequence ID" value="GIY77246.1"/>
    <property type="molecule type" value="Genomic_DNA"/>
</dbReference>
<evidence type="ECO:0000313" key="1">
    <source>
        <dbReference type="EMBL" id="GIY03367.1"/>
    </source>
</evidence>
<evidence type="ECO:0000313" key="2">
    <source>
        <dbReference type="EMBL" id="GIY77246.1"/>
    </source>
</evidence>
<dbReference type="Proteomes" id="UP001054837">
    <property type="component" value="Unassembled WGS sequence"/>
</dbReference>
<evidence type="ECO:0000313" key="3">
    <source>
        <dbReference type="Proteomes" id="UP001054837"/>
    </source>
</evidence>
<feature type="non-terminal residue" evidence="2">
    <location>
        <position position="14"/>
    </location>
</feature>
<comment type="caution">
    <text evidence="2">The sequence shown here is derived from an EMBL/GenBank/DDBJ whole genome shotgun (WGS) entry which is preliminary data.</text>
</comment>
<protein>
    <submittedName>
        <fullName evidence="2">Uncharacterized protein</fullName>
    </submittedName>
</protein>
<proteinExistence type="predicted"/>